<dbReference type="EMBL" id="PPTA01000005">
    <property type="protein sequence ID" value="TFB03657.1"/>
    <property type="molecule type" value="Genomic_DNA"/>
</dbReference>
<comment type="caution">
    <text evidence="2">The sequence shown here is derived from an EMBL/GenBank/DDBJ whole genome shotgun (WGS) entry which is preliminary data.</text>
</comment>
<reference evidence="2 3" key="1">
    <citation type="submission" date="2018-01" db="EMBL/GenBank/DDBJ databases">
        <title>Genome characterization of the sugarcane-associated fungus Trichoderma ghanense CCMA-1212 and their application in lignocelulose bioconversion.</title>
        <authorList>
            <person name="Steindorff A.S."/>
            <person name="Mendes T.D."/>
            <person name="Vilela E.S.D."/>
            <person name="Rodrigues D.S."/>
            <person name="Formighieri E.F."/>
            <person name="Melo I.S."/>
            <person name="Favaro L.C.L."/>
        </authorList>
    </citation>
    <scope>NUCLEOTIDE SEQUENCE [LARGE SCALE GENOMIC DNA]</scope>
    <source>
        <strain evidence="2 3">CCMA-1212</strain>
    </source>
</reference>
<dbReference type="GeneID" id="300576011"/>
<protein>
    <submittedName>
        <fullName evidence="2">Uncharacterized protein</fullName>
    </submittedName>
</protein>
<dbReference type="RefSeq" id="XP_073559858.1">
    <property type="nucleotide sequence ID" value="XM_073701561.1"/>
</dbReference>
<dbReference type="Proteomes" id="UP001642720">
    <property type="component" value="Unassembled WGS sequence"/>
</dbReference>
<organism evidence="2 3">
    <name type="scientific">Trichoderma ghanense</name>
    <dbReference type="NCBI Taxonomy" id="65468"/>
    <lineage>
        <taxon>Eukaryota</taxon>
        <taxon>Fungi</taxon>
        <taxon>Dikarya</taxon>
        <taxon>Ascomycota</taxon>
        <taxon>Pezizomycotina</taxon>
        <taxon>Sordariomycetes</taxon>
        <taxon>Hypocreomycetidae</taxon>
        <taxon>Hypocreales</taxon>
        <taxon>Hypocreaceae</taxon>
        <taxon>Trichoderma</taxon>
    </lineage>
</organism>
<accession>A0ABY2H7B3</accession>
<evidence type="ECO:0000313" key="2">
    <source>
        <dbReference type="EMBL" id="TFB03657.1"/>
    </source>
</evidence>
<feature type="compositionally biased region" description="Acidic residues" evidence="1">
    <location>
        <begin position="711"/>
        <end position="722"/>
    </location>
</feature>
<proteinExistence type="predicted"/>
<feature type="region of interest" description="Disordered" evidence="1">
    <location>
        <begin position="709"/>
        <end position="734"/>
    </location>
</feature>
<gene>
    <name evidence="2" type="ORF">CCMA1212_004246</name>
</gene>
<sequence>MRARNKTYVLNTGNLNLDTLALTHLSDDSTDLGGGVEGRATGQDLVVVEDGLGEGLAGGGLTQIGVEAEGLQDGQVGLDVEQRSAGTLLLVEDVTTTAGQDTVDTTHGSLGDLNLDQEDGLLQSRFSQQSRGVQDTTSSGDDLATTTVDSISVQSNIEDVEADGAHGLLGNGTLTGGPLETRDDGVLDFVEVLDGLGLVDQQVGTGAVGTEGPDLSGVGDIPAEVVSQDTGTGLEIVTGGDLAALDGVGELLVHGLSNHVETVVLVGGLGQGSDAGLGLDGLTVLDNGVGDDEGNTGVVVLEVVQANLEMQLTGTGNDVLAGLGGGDEDARVGLGQTLETLDQLGQVLGVLDLDGASDDGRDGELHDLEVVGGLAGGEGTGLEQELVDTDQTDNVTGRHVVDGLDLAAHHEDGTLDGLDEEIILLAGGVVGALDADLEAGADDTGEDTTEGVEAALVGGGHHLGHVEHERSLRVTVTDTNGGLVVHGTLVQGLDTVPLGSDGRRQVEDHHLQQGVGSGQESAHDGLEQLLALLGTVIGGEGEVELLEQGGDLVLLEVHDGGEDLEDGVEDELVEGTLELLALVGAVLGPLLGVGVEVVVAPETLHHLVLVNTKLLGVADGELADGEGPAVQTGTEGDGSLVGVDLEVAEGLVEVGGDDDVDGLDGTREGLVQVLLGDLKLEKSTVDLVDDDNRLDALTESLSEHGLGLDADTLDGVDDDEGTVGDTESGSDLGGEVNVTGGVDQVDQEVTAVGLLADNVLDVLLVLELAEQGDGSGLDGDTTLLLVGTSICCSGLTGLGSGNDTSLGQQRVGQGGLAVIDVGNDGHVSDIGGLVHQRPDLVDCEAIMGEPAVSNMVMARDIGTEG</sequence>
<name>A0ABY2H7B3_9HYPO</name>
<evidence type="ECO:0000256" key="1">
    <source>
        <dbReference type="SAM" id="MobiDB-lite"/>
    </source>
</evidence>
<keyword evidence="3" id="KW-1185">Reference proteome</keyword>
<evidence type="ECO:0000313" key="3">
    <source>
        <dbReference type="Proteomes" id="UP001642720"/>
    </source>
</evidence>